<sequence length="51" mass="5486">MVQRAVNGGVSRASLMETDLRIQVTGSGLEVLSLLKYMGLNLTDPLISKPI</sequence>
<dbReference type="EMBL" id="GL348718">
    <property type="protein sequence ID" value="EFH49231.1"/>
    <property type="molecule type" value="Genomic_DNA"/>
</dbReference>
<dbReference type="Proteomes" id="UP000008694">
    <property type="component" value="Unassembled WGS sequence"/>
</dbReference>
<reference evidence="2" key="1">
    <citation type="journal article" date="2011" name="Nat. Genet.">
        <title>The Arabidopsis lyrata genome sequence and the basis of rapid genome size change.</title>
        <authorList>
            <person name="Hu T.T."/>
            <person name="Pattyn P."/>
            <person name="Bakker E.G."/>
            <person name="Cao J."/>
            <person name="Cheng J.-F."/>
            <person name="Clark R.M."/>
            <person name="Fahlgren N."/>
            <person name="Fawcett J.A."/>
            <person name="Grimwood J."/>
            <person name="Gundlach H."/>
            <person name="Haberer G."/>
            <person name="Hollister J.D."/>
            <person name="Ossowski S."/>
            <person name="Ottilar R.P."/>
            <person name="Salamov A.A."/>
            <person name="Schneeberger K."/>
            <person name="Spannagl M."/>
            <person name="Wang X."/>
            <person name="Yang L."/>
            <person name="Nasrallah M.E."/>
            <person name="Bergelson J."/>
            <person name="Carrington J.C."/>
            <person name="Gaut B.S."/>
            <person name="Schmutz J."/>
            <person name="Mayer K.F.X."/>
            <person name="Van de Peer Y."/>
            <person name="Grigoriev I.V."/>
            <person name="Nordborg M."/>
            <person name="Weigel D."/>
            <person name="Guo Y.-L."/>
        </authorList>
    </citation>
    <scope>NUCLEOTIDE SEQUENCE [LARGE SCALE GENOMIC DNA]</scope>
    <source>
        <strain evidence="2">cv. MN47</strain>
    </source>
</reference>
<protein>
    <submittedName>
        <fullName evidence="1">Predicted protein</fullName>
    </submittedName>
</protein>
<dbReference type="HOGENOM" id="CLU_3109153_0_0_1"/>
<proteinExistence type="predicted"/>
<dbReference type="Gramene" id="scaffold_604300.1">
    <property type="protein sequence ID" value="scaffold_604300.1"/>
    <property type="gene ID" value="scaffold_604300.1"/>
</dbReference>
<accession>D7M5T0</accession>
<evidence type="ECO:0000313" key="1">
    <source>
        <dbReference type="EMBL" id="EFH49231.1"/>
    </source>
</evidence>
<organism evidence="2">
    <name type="scientific">Arabidopsis lyrata subsp. lyrata</name>
    <name type="common">Lyre-leaved rock-cress</name>
    <dbReference type="NCBI Taxonomy" id="81972"/>
    <lineage>
        <taxon>Eukaryota</taxon>
        <taxon>Viridiplantae</taxon>
        <taxon>Streptophyta</taxon>
        <taxon>Embryophyta</taxon>
        <taxon>Tracheophyta</taxon>
        <taxon>Spermatophyta</taxon>
        <taxon>Magnoliopsida</taxon>
        <taxon>eudicotyledons</taxon>
        <taxon>Gunneridae</taxon>
        <taxon>Pentapetalae</taxon>
        <taxon>rosids</taxon>
        <taxon>malvids</taxon>
        <taxon>Brassicales</taxon>
        <taxon>Brassicaceae</taxon>
        <taxon>Camelineae</taxon>
        <taxon>Arabidopsis</taxon>
    </lineage>
</organism>
<name>D7M5T0_ARALL</name>
<dbReference type="AlphaFoldDB" id="D7M5T0"/>
<gene>
    <name evidence="1" type="ORF">ARALYDRAFT_912243</name>
</gene>
<keyword evidence="2" id="KW-1185">Reference proteome</keyword>
<evidence type="ECO:0000313" key="2">
    <source>
        <dbReference type="Proteomes" id="UP000008694"/>
    </source>
</evidence>